<evidence type="ECO:0000259" key="12">
    <source>
        <dbReference type="PROSITE" id="PS51671"/>
    </source>
</evidence>
<evidence type="ECO:0000256" key="6">
    <source>
        <dbReference type="ARBA" id="ARBA00023002"/>
    </source>
</evidence>
<keyword evidence="6 11" id="KW-0560">Oxidoreductase</keyword>
<dbReference type="SUPFAM" id="SSF52283">
    <property type="entry name" value="Formate/glycerate dehydrogenase catalytic domain-like"/>
    <property type="match status" value="1"/>
</dbReference>
<dbReference type="InterPro" id="IPR036291">
    <property type="entry name" value="NAD(P)-bd_dom_sf"/>
</dbReference>
<evidence type="ECO:0000256" key="1">
    <source>
        <dbReference type="ARBA" id="ARBA00003800"/>
    </source>
</evidence>
<dbReference type="Pfam" id="PF02826">
    <property type="entry name" value="2-Hacid_dh_C"/>
    <property type="match status" value="1"/>
</dbReference>
<dbReference type="AlphaFoldDB" id="A0A858Q911"/>
<reference evidence="14" key="1">
    <citation type="submission" date="2019-12" db="EMBL/GenBank/DDBJ databases">
        <authorList>
            <person name="Awala S.I."/>
            <person name="Rhee S.K."/>
        </authorList>
    </citation>
    <scope>NUCLEOTIDE SEQUENCE [LARGE SCALE GENOMIC DNA]</scope>
    <source>
        <strain evidence="14">IM1</strain>
    </source>
</reference>
<comment type="function">
    <text evidence="1">Catalyzes the reversible oxidation of 3-phospho-D-glycerate to 3-phosphonooxypyruvate, the first step of the phosphorylated L-serine biosynthesis pathway. Also catalyzes the reversible oxidation of 2-hydroxyglutarate to 2-oxoglutarate.</text>
</comment>
<dbReference type="CDD" id="cd12174">
    <property type="entry name" value="PGDH_like_3"/>
    <property type="match status" value="1"/>
</dbReference>
<dbReference type="Gene3D" id="3.40.50.720">
    <property type="entry name" value="NAD(P)-binding Rossmann-like Domain"/>
    <property type="match status" value="2"/>
</dbReference>
<dbReference type="PANTHER" id="PTHR42938">
    <property type="entry name" value="FORMATE DEHYDROGENASE 1"/>
    <property type="match status" value="1"/>
</dbReference>
<evidence type="ECO:0000256" key="3">
    <source>
        <dbReference type="ARBA" id="ARBA00013001"/>
    </source>
</evidence>
<evidence type="ECO:0000256" key="7">
    <source>
        <dbReference type="ARBA" id="ARBA00023027"/>
    </source>
</evidence>
<name>A0A858Q911_9GAMM</name>
<proteinExistence type="inferred from homology"/>
<dbReference type="GO" id="GO:0004617">
    <property type="term" value="F:phosphoglycerate dehydrogenase activity"/>
    <property type="evidence" value="ECO:0007669"/>
    <property type="project" value="UniProtKB-EC"/>
</dbReference>
<keyword evidence="7" id="KW-0520">NAD</keyword>
<evidence type="ECO:0000256" key="9">
    <source>
        <dbReference type="ARBA" id="ARBA00048126"/>
    </source>
</evidence>
<dbReference type="Proteomes" id="UP000503004">
    <property type="component" value="Chromosome"/>
</dbReference>
<comment type="pathway">
    <text evidence="2">Amino-acid biosynthesis; L-serine biosynthesis; L-serine from 3-phospho-D-glycerate: step 1/3.</text>
</comment>
<sequence length="400" mass="42492">MYKILTYNNISVAGLERLARDRYEVASEIQHPDAILLRSFDLHGVAIPDSVRCIGRAGVGVNNIPVEECSRRGIPVFNAPGGNANAVKELVIAGMLLAARHICEAWDFARSLSGDDETVSRAVEQGKKRFAGTELAGKTLGVLGLGAVGVRVANAAVSLGMNVIGFDPALTVDRAWELSASVSRAAGIDDSIARSDFISLHLPLNGETRHMIGAARLEAAKKGAVLLNFSRAGIVDEPSVCAALDEGRLSAYVSDFPTSGLMGRKGVLLLPHLGASTAEAEDNCAAMVADQIRDFLENGNIRNSVNYPTVEMPRGEGHRIGVANENVPNRVSQISAALGEANLNILELVNKSRGEYAYTLIDLNAEVPPTVMDRIRKIPGVLSVHSISNHPSSATAAFQD</sequence>
<dbReference type="SUPFAM" id="SSF55021">
    <property type="entry name" value="ACT-like"/>
    <property type="match status" value="1"/>
</dbReference>
<dbReference type="PANTHER" id="PTHR42938:SF47">
    <property type="entry name" value="HYDROXYPYRUVATE REDUCTASE"/>
    <property type="match status" value="1"/>
</dbReference>
<dbReference type="EMBL" id="CP046565">
    <property type="protein sequence ID" value="QJD30378.1"/>
    <property type="molecule type" value="Genomic_DNA"/>
</dbReference>
<dbReference type="InterPro" id="IPR002912">
    <property type="entry name" value="ACT_dom"/>
</dbReference>
<comment type="catalytic activity">
    <reaction evidence="9">
        <text>(R)-2-hydroxyglutarate + NAD(+) = 2-oxoglutarate + NADH + H(+)</text>
        <dbReference type="Rhea" id="RHEA:49612"/>
        <dbReference type="ChEBI" id="CHEBI:15378"/>
        <dbReference type="ChEBI" id="CHEBI:15801"/>
        <dbReference type="ChEBI" id="CHEBI:16810"/>
        <dbReference type="ChEBI" id="CHEBI:57540"/>
        <dbReference type="ChEBI" id="CHEBI:57945"/>
        <dbReference type="EC" id="1.1.1.399"/>
    </reaction>
</comment>
<dbReference type="PROSITE" id="PS51671">
    <property type="entry name" value="ACT"/>
    <property type="match status" value="1"/>
</dbReference>
<dbReference type="InterPro" id="IPR029752">
    <property type="entry name" value="D-isomer_DH_CS1"/>
</dbReference>
<dbReference type="PROSITE" id="PS00065">
    <property type="entry name" value="D_2_HYDROXYACID_DH_1"/>
    <property type="match status" value="1"/>
</dbReference>
<organism evidence="13 14">
    <name type="scientific">Methylococcus geothermalis</name>
    <dbReference type="NCBI Taxonomy" id="2681310"/>
    <lineage>
        <taxon>Bacteria</taxon>
        <taxon>Pseudomonadati</taxon>
        <taxon>Pseudomonadota</taxon>
        <taxon>Gammaproteobacteria</taxon>
        <taxon>Methylococcales</taxon>
        <taxon>Methylococcaceae</taxon>
        <taxon>Methylococcus</taxon>
    </lineage>
</organism>
<keyword evidence="14" id="KW-1185">Reference proteome</keyword>
<dbReference type="GO" id="GO:0051287">
    <property type="term" value="F:NAD binding"/>
    <property type="evidence" value="ECO:0007669"/>
    <property type="project" value="InterPro"/>
</dbReference>
<evidence type="ECO:0000313" key="14">
    <source>
        <dbReference type="Proteomes" id="UP000503004"/>
    </source>
</evidence>
<accession>A0A858Q911</accession>
<evidence type="ECO:0000256" key="5">
    <source>
        <dbReference type="ARBA" id="ARBA00021582"/>
    </source>
</evidence>
<evidence type="ECO:0000256" key="8">
    <source>
        <dbReference type="ARBA" id="ARBA00030455"/>
    </source>
</evidence>
<dbReference type="InterPro" id="IPR006139">
    <property type="entry name" value="D-isomer_2_OHA_DH_cat_dom"/>
</dbReference>
<evidence type="ECO:0000256" key="11">
    <source>
        <dbReference type="RuleBase" id="RU003719"/>
    </source>
</evidence>
<dbReference type="UniPathway" id="UPA00135">
    <property type="reaction ID" value="UER00196"/>
</dbReference>
<feature type="domain" description="ACT" evidence="12">
    <location>
        <begin position="319"/>
        <end position="389"/>
    </location>
</feature>
<evidence type="ECO:0000256" key="10">
    <source>
        <dbReference type="ARBA" id="ARBA00048731"/>
    </source>
</evidence>
<evidence type="ECO:0000256" key="4">
    <source>
        <dbReference type="ARBA" id="ARBA00013143"/>
    </source>
</evidence>
<evidence type="ECO:0000313" key="13">
    <source>
        <dbReference type="EMBL" id="QJD30378.1"/>
    </source>
</evidence>
<dbReference type="SUPFAM" id="SSF51735">
    <property type="entry name" value="NAD(P)-binding Rossmann-fold domains"/>
    <property type="match status" value="1"/>
</dbReference>
<dbReference type="InterPro" id="IPR006140">
    <property type="entry name" value="D-isomer_DH_NAD-bd"/>
</dbReference>
<protein>
    <recommendedName>
        <fullName evidence="5">D-3-phosphoglycerate dehydrogenase</fullName>
        <ecNumber evidence="3">1.1.1.399</ecNumber>
        <ecNumber evidence="4">1.1.1.95</ecNumber>
    </recommendedName>
    <alternativeName>
        <fullName evidence="8">2-oxoglutarate reductase</fullName>
    </alternativeName>
</protein>
<dbReference type="Pfam" id="PF00389">
    <property type="entry name" value="2-Hacid_dh"/>
    <property type="match status" value="1"/>
</dbReference>
<dbReference type="InterPro" id="IPR045865">
    <property type="entry name" value="ACT-like_dom_sf"/>
</dbReference>
<dbReference type="KEGG" id="metu:GNH96_10605"/>
<dbReference type="RefSeq" id="WP_169603652.1">
    <property type="nucleotide sequence ID" value="NZ_CP046565.1"/>
</dbReference>
<dbReference type="EC" id="1.1.1.95" evidence="4"/>
<gene>
    <name evidence="13" type="ORF">GNH96_10605</name>
</gene>
<comment type="catalytic activity">
    <reaction evidence="10">
        <text>(2R)-3-phosphoglycerate + NAD(+) = 3-phosphooxypyruvate + NADH + H(+)</text>
        <dbReference type="Rhea" id="RHEA:12641"/>
        <dbReference type="ChEBI" id="CHEBI:15378"/>
        <dbReference type="ChEBI" id="CHEBI:18110"/>
        <dbReference type="ChEBI" id="CHEBI:57540"/>
        <dbReference type="ChEBI" id="CHEBI:57945"/>
        <dbReference type="ChEBI" id="CHEBI:58272"/>
        <dbReference type="EC" id="1.1.1.95"/>
    </reaction>
</comment>
<dbReference type="EC" id="1.1.1.399" evidence="3"/>
<dbReference type="Gene3D" id="3.30.70.260">
    <property type="match status" value="1"/>
</dbReference>
<comment type="similarity">
    <text evidence="11">Belongs to the D-isomer specific 2-hydroxyacid dehydrogenase family.</text>
</comment>
<evidence type="ECO:0000256" key="2">
    <source>
        <dbReference type="ARBA" id="ARBA00005216"/>
    </source>
</evidence>